<evidence type="ECO:0008006" key="3">
    <source>
        <dbReference type="Google" id="ProtNLM"/>
    </source>
</evidence>
<proteinExistence type="predicted"/>
<protein>
    <recommendedName>
        <fullName evidence="3">Phage major tail protein, TP901-1 family</fullName>
    </recommendedName>
</protein>
<reference evidence="2" key="1">
    <citation type="journal article" date="2019" name="Int. J. Syst. Evol. Microbiol.">
        <title>The Global Catalogue of Microorganisms (GCM) 10K type strain sequencing project: providing services to taxonomists for standard genome sequencing and annotation.</title>
        <authorList>
            <consortium name="The Broad Institute Genomics Platform"/>
            <consortium name="The Broad Institute Genome Sequencing Center for Infectious Disease"/>
            <person name="Wu L."/>
            <person name="Ma J."/>
        </authorList>
    </citation>
    <scope>NUCLEOTIDE SEQUENCE [LARGE SCALE GENOMIC DNA]</scope>
    <source>
        <strain evidence="2">KCTC 42423</strain>
    </source>
</reference>
<organism evidence="1 2">
    <name type="scientific">Aquimarina hainanensis</name>
    <dbReference type="NCBI Taxonomy" id="1578017"/>
    <lineage>
        <taxon>Bacteria</taxon>
        <taxon>Pseudomonadati</taxon>
        <taxon>Bacteroidota</taxon>
        <taxon>Flavobacteriia</taxon>
        <taxon>Flavobacteriales</taxon>
        <taxon>Flavobacteriaceae</taxon>
        <taxon>Aquimarina</taxon>
    </lineage>
</organism>
<dbReference type="EMBL" id="JBHULX010000024">
    <property type="protein sequence ID" value="MFD2591811.1"/>
    <property type="molecule type" value="Genomic_DNA"/>
</dbReference>
<gene>
    <name evidence="1" type="ORF">ACFSTE_13320</name>
</gene>
<sequence>MGNCDARLSGKFARICGHKPKQGLVRKWYINWEDIDREATQTTNRGTKVELLVLKADAKIYPAEGNNKTSKANHAYNKADFGGGYIHTDNFTVMYRGERERERIQELVDGAKVVTIIEKVDGGLNGELAFELVGMESGMTVTEDTWSSSENSGTTLLTVATEEGEEELTGVKLFLQNTYTETLDFIKANEYGDPPAPPEQSR</sequence>
<dbReference type="RefSeq" id="WP_378255981.1">
    <property type="nucleotide sequence ID" value="NZ_JBHSJV010000001.1"/>
</dbReference>
<name>A0ABW5NAF0_9FLAO</name>
<comment type="caution">
    <text evidence="1">The sequence shown here is derived from an EMBL/GenBank/DDBJ whole genome shotgun (WGS) entry which is preliminary data.</text>
</comment>
<evidence type="ECO:0000313" key="2">
    <source>
        <dbReference type="Proteomes" id="UP001597459"/>
    </source>
</evidence>
<evidence type="ECO:0000313" key="1">
    <source>
        <dbReference type="EMBL" id="MFD2591811.1"/>
    </source>
</evidence>
<dbReference type="Proteomes" id="UP001597459">
    <property type="component" value="Unassembled WGS sequence"/>
</dbReference>
<keyword evidence="2" id="KW-1185">Reference proteome</keyword>
<accession>A0ABW5NAF0</accession>